<name>A0A0C2ZBI1_9AGAM</name>
<sequence>MSTWTSIRPKKYASTHWIISYCVGVPRFLNRMFDQAPLPMNEEQRKAPKSTFVVYATHC</sequence>
<reference evidence="2" key="2">
    <citation type="submission" date="2015-01" db="EMBL/GenBank/DDBJ databases">
        <title>Evolutionary Origins and Diversification of the Mycorrhizal Mutualists.</title>
        <authorList>
            <consortium name="DOE Joint Genome Institute"/>
            <consortium name="Mycorrhizal Genomics Consortium"/>
            <person name="Kohler A."/>
            <person name="Kuo A."/>
            <person name="Nagy L.G."/>
            <person name="Floudas D."/>
            <person name="Copeland A."/>
            <person name="Barry K.W."/>
            <person name="Cichocki N."/>
            <person name="Veneault-Fourrey C."/>
            <person name="LaButti K."/>
            <person name="Lindquist E.A."/>
            <person name="Lipzen A."/>
            <person name="Lundell T."/>
            <person name="Morin E."/>
            <person name="Murat C."/>
            <person name="Riley R."/>
            <person name="Ohm R."/>
            <person name="Sun H."/>
            <person name="Tunlid A."/>
            <person name="Henrissat B."/>
            <person name="Grigoriev I.V."/>
            <person name="Hibbett D.S."/>
            <person name="Martin F."/>
        </authorList>
    </citation>
    <scope>NUCLEOTIDE SEQUENCE [LARGE SCALE GENOMIC DNA]</scope>
    <source>
        <strain evidence="2">Foug A</strain>
    </source>
</reference>
<keyword evidence="2" id="KW-1185">Reference proteome</keyword>
<dbReference type="Proteomes" id="UP000053989">
    <property type="component" value="Unassembled WGS sequence"/>
</dbReference>
<accession>A0A0C2ZBI1</accession>
<dbReference type="AlphaFoldDB" id="A0A0C2ZBI1"/>
<evidence type="ECO:0000313" key="2">
    <source>
        <dbReference type="Proteomes" id="UP000053989"/>
    </source>
</evidence>
<dbReference type="InParanoid" id="A0A0C2ZBI1"/>
<dbReference type="EMBL" id="KN822076">
    <property type="protein sequence ID" value="KIM59178.1"/>
    <property type="molecule type" value="Genomic_DNA"/>
</dbReference>
<reference evidence="1 2" key="1">
    <citation type="submission" date="2014-04" db="EMBL/GenBank/DDBJ databases">
        <authorList>
            <consortium name="DOE Joint Genome Institute"/>
            <person name="Kuo A."/>
            <person name="Kohler A."/>
            <person name="Nagy L.G."/>
            <person name="Floudas D."/>
            <person name="Copeland A."/>
            <person name="Barry K.W."/>
            <person name="Cichocki N."/>
            <person name="Veneault-Fourrey C."/>
            <person name="LaButti K."/>
            <person name="Lindquist E.A."/>
            <person name="Lipzen A."/>
            <person name="Lundell T."/>
            <person name="Morin E."/>
            <person name="Murat C."/>
            <person name="Sun H."/>
            <person name="Tunlid A."/>
            <person name="Henrissat B."/>
            <person name="Grigoriev I.V."/>
            <person name="Hibbett D.S."/>
            <person name="Martin F."/>
            <person name="Nordberg H.P."/>
            <person name="Cantor M.N."/>
            <person name="Hua S.X."/>
        </authorList>
    </citation>
    <scope>NUCLEOTIDE SEQUENCE [LARGE SCALE GENOMIC DNA]</scope>
    <source>
        <strain evidence="1 2">Foug A</strain>
    </source>
</reference>
<evidence type="ECO:0000313" key="1">
    <source>
        <dbReference type="EMBL" id="KIM59178.1"/>
    </source>
</evidence>
<gene>
    <name evidence="1" type="ORF">SCLCIDRAFT_1217966</name>
</gene>
<dbReference type="HOGENOM" id="CLU_2962231_0_0_1"/>
<organism evidence="1 2">
    <name type="scientific">Scleroderma citrinum Foug A</name>
    <dbReference type="NCBI Taxonomy" id="1036808"/>
    <lineage>
        <taxon>Eukaryota</taxon>
        <taxon>Fungi</taxon>
        <taxon>Dikarya</taxon>
        <taxon>Basidiomycota</taxon>
        <taxon>Agaricomycotina</taxon>
        <taxon>Agaricomycetes</taxon>
        <taxon>Agaricomycetidae</taxon>
        <taxon>Boletales</taxon>
        <taxon>Sclerodermatineae</taxon>
        <taxon>Sclerodermataceae</taxon>
        <taxon>Scleroderma</taxon>
    </lineage>
</organism>
<protein>
    <submittedName>
        <fullName evidence="1">Uncharacterized protein</fullName>
    </submittedName>
</protein>
<proteinExistence type="predicted"/>